<evidence type="ECO:0000256" key="3">
    <source>
        <dbReference type="ARBA" id="ARBA00022679"/>
    </source>
</evidence>
<dbReference type="GO" id="GO:0003677">
    <property type="term" value="F:DNA binding"/>
    <property type="evidence" value="ECO:0007669"/>
    <property type="project" value="UniProtKB-KW"/>
</dbReference>
<evidence type="ECO:0000256" key="5">
    <source>
        <dbReference type="ARBA" id="ARBA00022747"/>
    </source>
</evidence>
<dbReference type="GO" id="GO:0009307">
    <property type="term" value="P:DNA restriction-modification system"/>
    <property type="evidence" value="ECO:0007669"/>
    <property type="project" value="UniProtKB-KW"/>
</dbReference>
<feature type="domain" description="DNA methylase N-4/N-6" evidence="9">
    <location>
        <begin position="28"/>
        <end position="267"/>
    </location>
</feature>
<dbReference type="AlphaFoldDB" id="A0A518CMQ8"/>
<keyword evidence="4" id="KW-0949">S-adenosyl-L-methionine</keyword>
<dbReference type="GO" id="GO:0008170">
    <property type="term" value="F:N-methyltransferase activity"/>
    <property type="evidence" value="ECO:0007669"/>
    <property type="project" value="InterPro"/>
</dbReference>
<evidence type="ECO:0000256" key="6">
    <source>
        <dbReference type="ARBA" id="ARBA00023125"/>
    </source>
</evidence>
<gene>
    <name evidence="10" type="primary">yhdJ_2</name>
    <name evidence="10" type="ORF">Pla110_22420</name>
</gene>
<comment type="catalytic activity">
    <reaction evidence="7">
        <text>a 2'-deoxycytidine in DNA + S-adenosyl-L-methionine = an N(4)-methyl-2'-deoxycytidine in DNA + S-adenosyl-L-homocysteine + H(+)</text>
        <dbReference type="Rhea" id="RHEA:16857"/>
        <dbReference type="Rhea" id="RHEA-COMP:11369"/>
        <dbReference type="Rhea" id="RHEA-COMP:13674"/>
        <dbReference type="ChEBI" id="CHEBI:15378"/>
        <dbReference type="ChEBI" id="CHEBI:57856"/>
        <dbReference type="ChEBI" id="CHEBI:59789"/>
        <dbReference type="ChEBI" id="CHEBI:85452"/>
        <dbReference type="ChEBI" id="CHEBI:137933"/>
        <dbReference type="EC" id="2.1.1.113"/>
    </reaction>
</comment>
<dbReference type="GO" id="GO:0032259">
    <property type="term" value="P:methylation"/>
    <property type="evidence" value="ECO:0007669"/>
    <property type="project" value="UniProtKB-KW"/>
</dbReference>
<dbReference type="InterPro" id="IPR017985">
    <property type="entry name" value="MeTrfase_CN4_CS"/>
</dbReference>
<evidence type="ECO:0000256" key="7">
    <source>
        <dbReference type="ARBA" id="ARBA00049120"/>
    </source>
</evidence>
<dbReference type="SUPFAM" id="SSF53335">
    <property type="entry name" value="S-adenosyl-L-methionine-dependent methyltransferases"/>
    <property type="match status" value="1"/>
</dbReference>
<evidence type="ECO:0000256" key="8">
    <source>
        <dbReference type="RuleBase" id="RU362026"/>
    </source>
</evidence>
<accession>A0A518CMQ8</accession>
<protein>
    <recommendedName>
        <fullName evidence="8">Methyltransferase</fullName>
        <ecNumber evidence="8">2.1.1.-</ecNumber>
    </recommendedName>
</protein>
<dbReference type="InterPro" id="IPR002941">
    <property type="entry name" value="DNA_methylase_N4/N6"/>
</dbReference>
<comment type="similarity">
    <text evidence="1">Belongs to the N(4)/N(6)-methyltransferase family. N(4) subfamily.</text>
</comment>
<dbReference type="EC" id="2.1.1.-" evidence="8"/>
<dbReference type="EMBL" id="CP036281">
    <property type="protein sequence ID" value="QDU80512.1"/>
    <property type="molecule type" value="Genomic_DNA"/>
</dbReference>
<reference evidence="10 11" key="1">
    <citation type="submission" date="2019-02" db="EMBL/GenBank/DDBJ databases">
        <title>Deep-cultivation of Planctomycetes and their phenomic and genomic characterization uncovers novel biology.</title>
        <authorList>
            <person name="Wiegand S."/>
            <person name="Jogler M."/>
            <person name="Boedeker C."/>
            <person name="Pinto D."/>
            <person name="Vollmers J."/>
            <person name="Rivas-Marin E."/>
            <person name="Kohn T."/>
            <person name="Peeters S.H."/>
            <person name="Heuer A."/>
            <person name="Rast P."/>
            <person name="Oberbeckmann S."/>
            <person name="Bunk B."/>
            <person name="Jeske O."/>
            <person name="Meyerdierks A."/>
            <person name="Storesund J.E."/>
            <person name="Kallscheuer N."/>
            <person name="Luecker S."/>
            <person name="Lage O.M."/>
            <person name="Pohl T."/>
            <person name="Merkel B.J."/>
            <person name="Hornburger P."/>
            <person name="Mueller R.-W."/>
            <person name="Bruemmer F."/>
            <person name="Labrenz M."/>
            <person name="Spormann A.M."/>
            <person name="Op den Camp H."/>
            <person name="Overmann J."/>
            <person name="Amann R."/>
            <person name="Jetten M.S.M."/>
            <person name="Mascher T."/>
            <person name="Medema M.H."/>
            <person name="Devos D.P."/>
            <person name="Kaster A.-K."/>
            <person name="Ovreas L."/>
            <person name="Rohde M."/>
            <person name="Galperin M.Y."/>
            <person name="Jogler C."/>
        </authorList>
    </citation>
    <scope>NUCLEOTIDE SEQUENCE [LARGE SCALE GENOMIC DNA]</scope>
    <source>
        <strain evidence="10 11">Pla110</strain>
    </source>
</reference>
<organism evidence="10 11">
    <name type="scientific">Polystyrenella longa</name>
    <dbReference type="NCBI Taxonomy" id="2528007"/>
    <lineage>
        <taxon>Bacteria</taxon>
        <taxon>Pseudomonadati</taxon>
        <taxon>Planctomycetota</taxon>
        <taxon>Planctomycetia</taxon>
        <taxon>Planctomycetales</taxon>
        <taxon>Planctomycetaceae</taxon>
        <taxon>Polystyrenella</taxon>
    </lineage>
</organism>
<dbReference type="InterPro" id="IPR001091">
    <property type="entry name" value="RM_Methyltransferase"/>
</dbReference>
<evidence type="ECO:0000256" key="1">
    <source>
        <dbReference type="ARBA" id="ARBA00010203"/>
    </source>
</evidence>
<dbReference type="PROSITE" id="PS00093">
    <property type="entry name" value="N4_MTASE"/>
    <property type="match status" value="1"/>
</dbReference>
<dbReference type="GO" id="GO:0015667">
    <property type="term" value="F:site-specific DNA-methyltransferase (cytosine-N4-specific) activity"/>
    <property type="evidence" value="ECO:0007669"/>
    <property type="project" value="UniProtKB-EC"/>
</dbReference>
<keyword evidence="6" id="KW-0238">DNA-binding</keyword>
<dbReference type="Proteomes" id="UP000317178">
    <property type="component" value="Chromosome"/>
</dbReference>
<dbReference type="Pfam" id="PF01555">
    <property type="entry name" value="N6_N4_Mtase"/>
    <property type="match status" value="1"/>
</dbReference>
<keyword evidence="2 10" id="KW-0489">Methyltransferase</keyword>
<keyword evidence="5" id="KW-0680">Restriction system</keyword>
<dbReference type="Gene3D" id="3.40.50.150">
    <property type="entry name" value="Vaccinia Virus protein VP39"/>
    <property type="match status" value="1"/>
</dbReference>
<dbReference type="InterPro" id="IPR029063">
    <property type="entry name" value="SAM-dependent_MTases_sf"/>
</dbReference>
<name>A0A518CMQ8_9PLAN</name>
<evidence type="ECO:0000256" key="2">
    <source>
        <dbReference type="ARBA" id="ARBA00022603"/>
    </source>
</evidence>
<evidence type="ECO:0000313" key="10">
    <source>
        <dbReference type="EMBL" id="QDU80512.1"/>
    </source>
</evidence>
<dbReference type="REBASE" id="356321">
    <property type="entry name" value="M1.PbaPla110ORF22420P"/>
</dbReference>
<dbReference type="RefSeq" id="WP_197440657.1">
    <property type="nucleotide sequence ID" value="NZ_CP036281.1"/>
</dbReference>
<keyword evidence="3 10" id="KW-0808">Transferase</keyword>
<sequence length="302" mass="34515">MDQPILPLNRILHTDCVHGMKQLPDDCIDLTVTSPPYGDVRTYNGPPYNFDVFKQVAEELTRITKQGGVVCWIVRNQIVKGAENCQAEREKLFFVYELSLTPYQSIIGVPTGCPPTNPNQKRYANNFDYIYVLCKGDSPENVYLNQDKRNKKAGVIKEPRQMRKPNGEKRKAFPHDHMINEWGYRTNVWDYAIGYRGTTKDYHLVGSHPSLMAEKLAEDLITSFSKTDQVVFDPFCGSGTTPKMALLNHRHFLGMEQNADYVAMAKERLIHADSHDRVERINAFLKSHASTTFLTPEDETQV</sequence>
<keyword evidence="11" id="KW-1185">Reference proteome</keyword>
<evidence type="ECO:0000313" key="11">
    <source>
        <dbReference type="Proteomes" id="UP000317178"/>
    </source>
</evidence>
<dbReference type="KEGG" id="plon:Pla110_22420"/>
<proteinExistence type="inferred from homology"/>
<evidence type="ECO:0000259" key="9">
    <source>
        <dbReference type="Pfam" id="PF01555"/>
    </source>
</evidence>
<dbReference type="PRINTS" id="PR00508">
    <property type="entry name" value="S21N4MTFRASE"/>
</dbReference>
<evidence type="ECO:0000256" key="4">
    <source>
        <dbReference type="ARBA" id="ARBA00022691"/>
    </source>
</evidence>